<protein>
    <submittedName>
        <fullName evidence="2">OB-fold nucleic acid binding domain-containing protein</fullName>
    </submittedName>
</protein>
<dbReference type="Gene3D" id="2.40.50.140">
    <property type="entry name" value="Nucleic acid-binding proteins"/>
    <property type="match status" value="1"/>
</dbReference>
<evidence type="ECO:0000313" key="2">
    <source>
        <dbReference type="EMBL" id="MFD0785613.1"/>
    </source>
</evidence>
<dbReference type="InterPro" id="IPR004365">
    <property type="entry name" value="NA-bd_OB_tRNA"/>
</dbReference>
<dbReference type="Pfam" id="PF01336">
    <property type="entry name" value="tRNA_anti-codon"/>
    <property type="match status" value="1"/>
</dbReference>
<dbReference type="EMBL" id="JBHTHM010000901">
    <property type="protein sequence ID" value="MFD0785613.1"/>
    <property type="molecule type" value="Genomic_DNA"/>
</dbReference>
<dbReference type="SUPFAM" id="SSF50249">
    <property type="entry name" value="Nucleic acid-binding proteins"/>
    <property type="match status" value="1"/>
</dbReference>
<organism evidence="2 3">
    <name type="scientific">Micromonospora azadirachtae</name>
    <dbReference type="NCBI Taxonomy" id="1970735"/>
    <lineage>
        <taxon>Bacteria</taxon>
        <taxon>Bacillati</taxon>
        <taxon>Actinomycetota</taxon>
        <taxon>Actinomycetes</taxon>
        <taxon>Micromonosporales</taxon>
        <taxon>Micromonosporaceae</taxon>
        <taxon>Micromonospora</taxon>
    </lineage>
</organism>
<evidence type="ECO:0000259" key="1">
    <source>
        <dbReference type="Pfam" id="PF01336"/>
    </source>
</evidence>
<accession>A0ABW3A3W1</accession>
<evidence type="ECO:0000313" key="3">
    <source>
        <dbReference type="Proteomes" id="UP001597053"/>
    </source>
</evidence>
<dbReference type="Proteomes" id="UP001597053">
    <property type="component" value="Unassembled WGS sequence"/>
</dbReference>
<comment type="caution">
    <text evidence="2">The sequence shown here is derived from an EMBL/GenBank/DDBJ whole genome shotgun (WGS) entry which is preliminary data.</text>
</comment>
<sequence>MQRILSTQLPTHVGETVRIAGWVHRRRLLKSVAFLILRDAAGLSQVVVTDPAARAQVEALTEETVVEVTATVVANATAPAGVELTTPVVRPLGPPAVPPPFDLY</sequence>
<gene>
    <name evidence="2" type="ORF">ACFQZ8_17025</name>
</gene>
<name>A0ABW3A3W1_9ACTN</name>
<feature type="non-terminal residue" evidence="2">
    <location>
        <position position="104"/>
    </location>
</feature>
<reference evidence="3" key="1">
    <citation type="journal article" date="2019" name="Int. J. Syst. Evol. Microbiol.">
        <title>The Global Catalogue of Microorganisms (GCM) 10K type strain sequencing project: providing services to taxonomists for standard genome sequencing and annotation.</title>
        <authorList>
            <consortium name="The Broad Institute Genomics Platform"/>
            <consortium name="The Broad Institute Genome Sequencing Center for Infectious Disease"/>
            <person name="Wu L."/>
            <person name="Ma J."/>
        </authorList>
    </citation>
    <scope>NUCLEOTIDE SEQUENCE [LARGE SCALE GENOMIC DNA]</scope>
    <source>
        <strain evidence="3">JCM 32148</strain>
    </source>
</reference>
<dbReference type="InterPro" id="IPR012340">
    <property type="entry name" value="NA-bd_OB-fold"/>
</dbReference>
<proteinExistence type="predicted"/>
<feature type="domain" description="OB" evidence="1">
    <location>
        <begin position="17"/>
        <end position="91"/>
    </location>
</feature>
<keyword evidence="3" id="KW-1185">Reference proteome</keyword>